<dbReference type="InterPro" id="IPR027417">
    <property type="entry name" value="P-loop_NTPase"/>
</dbReference>
<dbReference type="InterPro" id="IPR003593">
    <property type="entry name" value="AAA+_ATPase"/>
</dbReference>
<dbReference type="SUPFAM" id="SSF55785">
    <property type="entry name" value="PYP-like sensor domain (PAS domain)"/>
    <property type="match status" value="1"/>
</dbReference>
<dbReference type="InterPro" id="IPR002197">
    <property type="entry name" value="HTH_Fis"/>
</dbReference>
<keyword evidence="4" id="KW-0238">DNA-binding</keyword>
<dbReference type="GO" id="GO:0005524">
    <property type="term" value="F:ATP binding"/>
    <property type="evidence" value="ECO:0007669"/>
    <property type="project" value="UniProtKB-KW"/>
</dbReference>
<evidence type="ECO:0000256" key="3">
    <source>
        <dbReference type="ARBA" id="ARBA00023015"/>
    </source>
</evidence>
<protein>
    <submittedName>
        <fullName evidence="7">Sigma-54-dependent Fis family transcriptional regulator</fullName>
    </submittedName>
</protein>
<dbReference type="PROSITE" id="PS50045">
    <property type="entry name" value="SIGMA54_INTERACT_4"/>
    <property type="match status" value="1"/>
</dbReference>
<dbReference type="GO" id="GO:0006355">
    <property type="term" value="P:regulation of DNA-templated transcription"/>
    <property type="evidence" value="ECO:0007669"/>
    <property type="project" value="InterPro"/>
</dbReference>
<dbReference type="Gene3D" id="1.10.10.60">
    <property type="entry name" value="Homeodomain-like"/>
    <property type="match status" value="1"/>
</dbReference>
<dbReference type="Pfam" id="PF00158">
    <property type="entry name" value="Sigma54_activat"/>
    <property type="match status" value="1"/>
</dbReference>
<reference evidence="7 8" key="1">
    <citation type="submission" date="2018-09" db="EMBL/GenBank/DDBJ databases">
        <title>Metagenome Assembled Genomes from an Advanced Water Purification Facility.</title>
        <authorList>
            <person name="Stamps B.W."/>
            <person name="Spear J.R."/>
        </authorList>
    </citation>
    <scope>NUCLEOTIDE SEQUENCE [LARGE SCALE GENOMIC DNA]</scope>
    <source>
        <strain evidence="7">Bin_27_1</strain>
    </source>
</reference>
<dbReference type="InterPro" id="IPR058031">
    <property type="entry name" value="AAA_lid_NorR"/>
</dbReference>
<organism evidence="7 8">
    <name type="scientific">Thauera aminoaromatica</name>
    <dbReference type="NCBI Taxonomy" id="164330"/>
    <lineage>
        <taxon>Bacteria</taxon>
        <taxon>Pseudomonadati</taxon>
        <taxon>Pseudomonadota</taxon>
        <taxon>Betaproteobacteria</taxon>
        <taxon>Rhodocyclales</taxon>
        <taxon>Zoogloeaceae</taxon>
        <taxon>Thauera</taxon>
    </lineage>
</organism>
<dbReference type="PANTHER" id="PTHR32071">
    <property type="entry name" value="TRANSCRIPTIONAL REGULATORY PROTEIN"/>
    <property type="match status" value="1"/>
</dbReference>
<dbReference type="InterPro" id="IPR013656">
    <property type="entry name" value="PAS_4"/>
</dbReference>
<dbReference type="InterPro" id="IPR025662">
    <property type="entry name" value="Sigma_54_int_dom_ATP-bd_1"/>
</dbReference>
<comment type="caution">
    <text evidence="7">The sequence shown here is derived from an EMBL/GenBank/DDBJ whole genome shotgun (WGS) entry which is preliminary data.</text>
</comment>
<evidence type="ECO:0000256" key="4">
    <source>
        <dbReference type="ARBA" id="ARBA00023125"/>
    </source>
</evidence>
<evidence type="ECO:0000256" key="5">
    <source>
        <dbReference type="ARBA" id="ARBA00023163"/>
    </source>
</evidence>
<dbReference type="RefSeq" id="WP_004301230.1">
    <property type="nucleotide sequence ID" value="NZ_SSFD01000087.1"/>
</dbReference>
<dbReference type="InterPro" id="IPR035965">
    <property type="entry name" value="PAS-like_dom_sf"/>
</dbReference>
<dbReference type="PROSITE" id="PS00676">
    <property type="entry name" value="SIGMA54_INTERACT_2"/>
    <property type="match status" value="1"/>
</dbReference>
<sequence>MPPDPRPLPELVSFLETFPEPHILCDRDYRILAANAAYRRSWPEARSVIGRTCYDVSHHYSVPCDRAGESCPLARSLQSGQRERVLHLHHTPRGEEYVDIELSPVRDAGGEIAWFIEKMEPLHVARGVSDHRGLIGRSPAFQHMLELIARVAPSDASVLLQGESGTGKELLASAVHEASRRAEGPFVVVDCSGLPETLFESEVFGHERGAFTGATARKPGLVEAASGGTLFLDEVGDIPLAMQVKLLRLLETGTYRRVGSTELRRADIRLVSATHRPLKRMIAEGGFRQDLYFRINTFPITVPPLREREGDLPLLIDSLLERVAPKRKLSPSPAALRVLSNYAFPGNVRELRNVLERASLMCDGELIGLEHLPEEVLHPESESAESRFASGGPLAAAIPVRDPLDLEEVQRQAMLRAVRAHRGSRRELARRLGISERTLYRRLKSLGLLEGQAMRGGDEEGGGAAR</sequence>
<dbReference type="Pfam" id="PF02954">
    <property type="entry name" value="HTH_8"/>
    <property type="match status" value="1"/>
</dbReference>
<dbReference type="PRINTS" id="PR01590">
    <property type="entry name" value="HTHFIS"/>
</dbReference>
<dbReference type="InterPro" id="IPR025944">
    <property type="entry name" value="Sigma_54_int_dom_CS"/>
</dbReference>
<dbReference type="InterPro" id="IPR002078">
    <property type="entry name" value="Sigma_54_int"/>
</dbReference>
<feature type="domain" description="Sigma-54 factor interaction" evidence="6">
    <location>
        <begin position="134"/>
        <end position="360"/>
    </location>
</feature>
<dbReference type="EMBL" id="SSFD01000087">
    <property type="protein sequence ID" value="TXH87411.1"/>
    <property type="molecule type" value="Genomic_DNA"/>
</dbReference>
<proteinExistence type="predicted"/>
<dbReference type="SMART" id="SM00382">
    <property type="entry name" value="AAA"/>
    <property type="match status" value="1"/>
</dbReference>
<evidence type="ECO:0000256" key="1">
    <source>
        <dbReference type="ARBA" id="ARBA00022741"/>
    </source>
</evidence>
<keyword evidence="3" id="KW-0805">Transcription regulation</keyword>
<dbReference type="FunFam" id="3.40.50.300:FF:000006">
    <property type="entry name" value="DNA-binding transcriptional regulator NtrC"/>
    <property type="match status" value="1"/>
</dbReference>
<name>A0A5C7SXK5_THASP</name>
<keyword evidence="2" id="KW-0067">ATP-binding</keyword>
<dbReference type="InterPro" id="IPR025943">
    <property type="entry name" value="Sigma_54_int_dom_ATP-bd_2"/>
</dbReference>
<dbReference type="Pfam" id="PF25601">
    <property type="entry name" value="AAA_lid_14"/>
    <property type="match status" value="1"/>
</dbReference>
<keyword evidence="5" id="KW-0804">Transcription</keyword>
<dbReference type="CDD" id="cd00009">
    <property type="entry name" value="AAA"/>
    <property type="match status" value="1"/>
</dbReference>
<evidence type="ECO:0000313" key="8">
    <source>
        <dbReference type="Proteomes" id="UP000321192"/>
    </source>
</evidence>
<dbReference type="InterPro" id="IPR009057">
    <property type="entry name" value="Homeodomain-like_sf"/>
</dbReference>
<dbReference type="Pfam" id="PF08448">
    <property type="entry name" value="PAS_4"/>
    <property type="match status" value="1"/>
</dbReference>
<dbReference type="SUPFAM" id="SSF46689">
    <property type="entry name" value="Homeodomain-like"/>
    <property type="match status" value="1"/>
</dbReference>
<dbReference type="Proteomes" id="UP000321192">
    <property type="component" value="Unassembled WGS sequence"/>
</dbReference>
<keyword evidence="1" id="KW-0547">Nucleotide-binding</keyword>
<dbReference type="SUPFAM" id="SSF52540">
    <property type="entry name" value="P-loop containing nucleoside triphosphate hydrolases"/>
    <property type="match status" value="1"/>
</dbReference>
<dbReference type="GO" id="GO:0043565">
    <property type="term" value="F:sequence-specific DNA binding"/>
    <property type="evidence" value="ECO:0007669"/>
    <property type="project" value="InterPro"/>
</dbReference>
<dbReference type="Gene3D" id="3.30.450.20">
    <property type="entry name" value="PAS domain"/>
    <property type="match status" value="1"/>
</dbReference>
<evidence type="ECO:0000259" key="6">
    <source>
        <dbReference type="PROSITE" id="PS50045"/>
    </source>
</evidence>
<dbReference type="Gene3D" id="3.40.50.300">
    <property type="entry name" value="P-loop containing nucleotide triphosphate hydrolases"/>
    <property type="match status" value="1"/>
</dbReference>
<evidence type="ECO:0000256" key="2">
    <source>
        <dbReference type="ARBA" id="ARBA00022840"/>
    </source>
</evidence>
<accession>A0A5C7SXK5</accession>
<dbReference type="Gene3D" id="1.10.8.60">
    <property type="match status" value="1"/>
</dbReference>
<dbReference type="PROSITE" id="PS00688">
    <property type="entry name" value="SIGMA54_INTERACT_3"/>
    <property type="match status" value="1"/>
</dbReference>
<evidence type="ECO:0000313" key="7">
    <source>
        <dbReference type="EMBL" id="TXH87411.1"/>
    </source>
</evidence>
<dbReference type="AlphaFoldDB" id="A0A5C7SXK5"/>
<dbReference type="PROSITE" id="PS00675">
    <property type="entry name" value="SIGMA54_INTERACT_1"/>
    <property type="match status" value="1"/>
</dbReference>
<gene>
    <name evidence="7" type="ORF">E6Q80_06275</name>
</gene>